<dbReference type="SUPFAM" id="SSF69318">
    <property type="entry name" value="Integrin alpha N-terminal domain"/>
    <property type="match status" value="2"/>
</dbReference>
<gene>
    <name evidence="7" type="ORF">Cvel_1195</name>
</gene>
<dbReference type="AlphaFoldDB" id="A0A0G4HN52"/>
<dbReference type="PhylomeDB" id="A0A0G4HN52"/>
<dbReference type="VEuPathDB" id="CryptoDB:Cvel_1195"/>
<sequence length="703" mass="74499">MRGICNGDKHIEQGPTDKDEDSHVRKSNTFHQMGWNWGFNAILQIWRFRKQSRRSTSHVKDWKYYSDTLFYRLPSFITDYDGRSIEGLRINGTQGTRFGWEVVGYGDVNGDGIDDITVGARSNPEGGSSSGIGYVFFGKNSGFSASFSTGDLSSGSDGFRFPGVAGMNLGEGCGQAGDVNGDGVGDVMFSAPHRDLNGKGDLGVIYLIFGKSSGSFHNPFSTGNFNGVAGIFFQGKDQFEKLGHEPNSMASPGDINGDGIDDIMLGAATSSTPGRDIYNGKVYVVYGDTSLSSMGGSSGVTVAALNGANGFIIIGITRLDYVGKCVAGAGDVNGDGIADMLIGGPNVDRNGVSDVGALYVVFGSTTPFPQTFDLLSIDGTNGFAIYGMSTSDQLGLSCTAVGDFNGDGVDDFAVGTEKGDSGDLTDAGYVCVVFGRNTGVDGNFPAAMEAADLDGTNGFCVHGESASYGLGPSLSSGDFNGDARRDLLMGTYGEASACNETVDPQPNTLTNAVVRVDSGQTGRTGDLANFTYGCEPGFALNGSAVITFNCRGDYSQKSSWKGTPQTCIAKLPPPDVGNATTWAYDGERYEWKDIFLRNMSTGSCPGKYRVKTNQGWYRDWGDFDSGMKPSFGAFDGVGDHPYFSWQGDRGCGPYPSLCYTHLILETPCSSQVLDFGVRYENFTPYYDTGPRALTLSGLSGDGT</sequence>
<dbReference type="InterPro" id="IPR028994">
    <property type="entry name" value="Integrin_alpha_N"/>
</dbReference>
<evidence type="ECO:0000256" key="4">
    <source>
        <dbReference type="ARBA" id="ARBA00023157"/>
    </source>
</evidence>
<evidence type="ECO:0000256" key="5">
    <source>
        <dbReference type="ARBA" id="ARBA00023180"/>
    </source>
</evidence>
<dbReference type="Gene3D" id="2.10.70.10">
    <property type="entry name" value="Complement Module, domain 1"/>
    <property type="match status" value="1"/>
</dbReference>
<accession>A0A0G4HN52</accession>
<reference evidence="7" key="1">
    <citation type="submission" date="2014-11" db="EMBL/GenBank/DDBJ databases">
        <authorList>
            <person name="Otto D Thomas"/>
            <person name="Naeem Raeece"/>
        </authorList>
    </citation>
    <scope>NUCLEOTIDE SEQUENCE</scope>
</reference>
<dbReference type="PANTHER" id="PTHR23221">
    <property type="entry name" value="GLYCOSYLPHOSPHATIDYLINOSITOL PHOSPHOLIPASE D"/>
    <property type="match status" value="1"/>
</dbReference>
<evidence type="ECO:0000256" key="2">
    <source>
        <dbReference type="ARBA" id="ARBA00022737"/>
    </source>
</evidence>
<evidence type="ECO:0000256" key="1">
    <source>
        <dbReference type="ARBA" id="ARBA00022729"/>
    </source>
</evidence>
<dbReference type="SUPFAM" id="SSF57535">
    <property type="entry name" value="Complement control module/SCR domain"/>
    <property type="match status" value="1"/>
</dbReference>
<dbReference type="PANTHER" id="PTHR23221:SF7">
    <property type="entry name" value="PHOSPHATIDYLINOSITOL-GLYCAN-SPECIFIC PHOSPHOLIPASE D"/>
    <property type="match status" value="1"/>
</dbReference>
<evidence type="ECO:0000313" key="7">
    <source>
        <dbReference type="EMBL" id="CEM45627.1"/>
    </source>
</evidence>
<keyword evidence="5" id="KW-0325">Glycoprotein</keyword>
<dbReference type="Gene3D" id="2.130.10.130">
    <property type="entry name" value="Integrin alpha, N-terminal"/>
    <property type="match status" value="3"/>
</dbReference>
<keyword evidence="2" id="KW-0677">Repeat</keyword>
<dbReference type="Pfam" id="PF01839">
    <property type="entry name" value="FG-GAP"/>
    <property type="match status" value="1"/>
</dbReference>
<feature type="compositionally biased region" description="Basic and acidic residues" evidence="6">
    <location>
        <begin position="7"/>
        <end position="24"/>
    </location>
</feature>
<dbReference type="InterPro" id="IPR000413">
    <property type="entry name" value="Integrin_alpha"/>
</dbReference>
<keyword evidence="3" id="KW-0378">Hydrolase</keyword>
<organism evidence="7">
    <name type="scientific">Chromera velia CCMP2878</name>
    <dbReference type="NCBI Taxonomy" id="1169474"/>
    <lineage>
        <taxon>Eukaryota</taxon>
        <taxon>Sar</taxon>
        <taxon>Alveolata</taxon>
        <taxon>Colpodellida</taxon>
        <taxon>Chromeraceae</taxon>
        <taxon>Chromera</taxon>
    </lineage>
</organism>
<name>A0A0G4HN52_9ALVE</name>
<dbReference type="GO" id="GO:0016787">
    <property type="term" value="F:hydrolase activity"/>
    <property type="evidence" value="ECO:0007669"/>
    <property type="project" value="UniProtKB-KW"/>
</dbReference>
<evidence type="ECO:0008006" key="8">
    <source>
        <dbReference type="Google" id="ProtNLM"/>
    </source>
</evidence>
<feature type="region of interest" description="Disordered" evidence="6">
    <location>
        <begin position="1"/>
        <end position="25"/>
    </location>
</feature>
<dbReference type="SMART" id="SM00191">
    <property type="entry name" value="Int_alpha"/>
    <property type="match status" value="6"/>
</dbReference>
<dbReference type="PRINTS" id="PR01185">
    <property type="entry name" value="INTEGRINA"/>
</dbReference>
<dbReference type="InterPro" id="IPR035976">
    <property type="entry name" value="Sushi/SCR/CCP_sf"/>
</dbReference>
<evidence type="ECO:0000256" key="3">
    <source>
        <dbReference type="ARBA" id="ARBA00022801"/>
    </source>
</evidence>
<dbReference type="InterPro" id="IPR013519">
    <property type="entry name" value="Int_alpha_beta-p"/>
</dbReference>
<protein>
    <recommendedName>
        <fullName evidence="8">Sushi domain-containing protein</fullName>
    </recommendedName>
</protein>
<proteinExistence type="predicted"/>
<dbReference type="InterPro" id="IPR000436">
    <property type="entry name" value="Sushi_SCR_CCP_dom"/>
</dbReference>
<keyword evidence="4" id="KW-1015">Disulfide bond</keyword>
<dbReference type="GO" id="GO:0008305">
    <property type="term" value="C:integrin complex"/>
    <property type="evidence" value="ECO:0007669"/>
    <property type="project" value="InterPro"/>
</dbReference>
<dbReference type="CDD" id="cd00033">
    <property type="entry name" value="CCP"/>
    <property type="match status" value="1"/>
</dbReference>
<keyword evidence="1" id="KW-0732">Signal</keyword>
<dbReference type="InterPro" id="IPR013517">
    <property type="entry name" value="FG-GAP"/>
</dbReference>
<dbReference type="GO" id="GO:0007155">
    <property type="term" value="P:cell adhesion"/>
    <property type="evidence" value="ECO:0007669"/>
    <property type="project" value="InterPro"/>
</dbReference>
<evidence type="ECO:0000256" key="6">
    <source>
        <dbReference type="SAM" id="MobiDB-lite"/>
    </source>
</evidence>
<dbReference type="EMBL" id="CDMZ01003229">
    <property type="protein sequence ID" value="CEM45627.1"/>
    <property type="molecule type" value="Genomic_DNA"/>
</dbReference>